<protein>
    <submittedName>
        <fullName evidence="7">ABC transporter</fullName>
    </submittedName>
</protein>
<dbReference type="InterPro" id="IPR027417">
    <property type="entry name" value="P-loop_NTPase"/>
</dbReference>
<reference evidence="7 8" key="1">
    <citation type="submission" date="2019-08" db="EMBL/GenBank/DDBJ databases">
        <title>Hyperibacter terrae gen. nov., sp. nov. and Hyperibacter viscosus sp. nov., two new members in the family Rhodospirillaceae isolated from the rhizosphere of Hypericum perforatum.</title>
        <authorList>
            <person name="Noviana Z."/>
        </authorList>
    </citation>
    <scope>NUCLEOTIDE SEQUENCE [LARGE SCALE GENOMIC DNA]</scope>
    <source>
        <strain evidence="7 8">R5959</strain>
    </source>
</reference>
<keyword evidence="8" id="KW-1185">Reference proteome</keyword>
<keyword evidence="4" id="KW-0547">Nucleotide-binding</keyword>
<dbReference type="Gene3D" id="3.40.50.300">
    <property type="entry name" value="P-loop containing nucleotide triphosphate hydrolases"/>
    <property type="match status" value="2"/>
</dbReference>
<dbReference type="GO" id="GO:0005524">
    <property type="term" value="F:ATP binding"/>
    <property type="evidence" value="ECO:0007669"/>
    <property type="project" value="UniProtKB-KW"/>
</dbReference>
<dbReference type="Pfam" id="PF00005">
    <property type="entry name" value="ABC_tran"/>
    <property type="match status" value="2"/>
</dbReference>
<dbReference type="EMBL" id="CP042582">
    <property type="protein sequence ID" value="QEX24652.1"/>
    <property type="molecule type" value="Genomic_DNA"/>
</dbReference>
<dbReference type="Proteomes" id="UP000325797">
    <property type="component" value="Chromosome"/>
</dbReference>
<keyword evidence="5" id="KW-0067">ATP-binding</keyword>
<evidence type="ECO:0000256" key="1">
    <source>
        <dbReference type="ARBA" id="ARBA00022448"/>
    </source>
</evidence>
<dbReference type="OrthoDB" id="7283113at2"/>
<keyword evidence="2" id="KW-0762">Sugar transport</keyword>
<dbReference type="CDD" id="cd03216">
    <property type="entry name" value="ABC_Carb_Monos_I"/>
    <property type="match status" value="1"/>
</dbReference>
<dbReference type="InterPro" id="IPR003439">
    <property type="entry name" value="ABC_transporter-like_ATP-bd"/>
</dbReference>
<evidence type="ECO:0000256" key="3">
    <source>
        <dbReference type="ARBA" id="ARBA00022737"/>
    </source>
</evidence>
<dbReference type="CDD" id="cd03215">
    <property type="entry name" value="ABC_Carb_Monos_II"/>
    <property type="match status" value="1"/>
</dbReference>
<evidence type="ECO:0000256" key="2">
    <source>
        <dbReference type="ARBA" id="ARBA00022597"/>
    </source>
</evidence>
<keyword evidence="1" id="KW-0813">Transport</keyword>
<dbReference type="PROSITE" id="PS50893">
    <property type="entry name" value="ABC_TRANSPORTER_2"/>
    <property type="match status" value="2"/>
</dbReference>
<organism evidence="7 8">
    <name type="scientific">Hypericibacter adhaerens</name>
    <dbReference type="NCBI Taxonomy" id="2602016"/>
    <lineage>
        <taxon>Bacteria</taxon>
        <taxon>Pseudomonadati</taxon>
        <taxon>Pseudomonadota</taxon>
        <taxon>Alphaproteobacteria</taxon>
        <taxon>Rhodospirillales</taxon>
        <taxon>Dongiaceae</taxon>
        <taxon>Hypericibacter</taxon>
    </lineage>
</organism>
<proteinExistence type="predicted"/>
<feature type="domain" description="ABC transporter" evidence="6">
    <location>
        <begin position="10"/>
        <end position="247"/>
    </location>
</feature>
<dbReference type="PANTHER" id="PTHR43790">
    <property type="entry name" value="CARBOHYDRATE TRANSPORT ATP-BINDING PROTEIN MG119-RELATED"/>
    <property type="match status" value="1"/>
</dbReference>
<sequence>MHSIEPVAAIKIDAVRKAFGATVALDNVNVVIEPGTVHALLGENGAGKSTLVKMMSGLIRPDAGRILVDGQEVNLSAPSRAHQHGIQTAFQELTLVPDLTVAQNMLLPYQPTGFAGLIRERHGAGLVAEHMARVGLGDIDILREVRQFDLATRQKIEIARAIMRKPRVLLLDEPTSSLSGPDIDWLGKLIADLQAVGTTMVFISHRLPEVRRFCNRLTVLRNGRDIGTFAPAELKDEQVVEMIVGRSLSTAFPAKPPLKPRAKPVLAARNLATDGGLADATLDLYPGEIVGVAGLQGMGQQELFRALFGAAALNRGHIEVEGHRVALTSPRDAIDPRVGISLVPEERKTEGLFLRLDGRRNVSIPVIQRFAHLGMIKDRAETVAAATMLDRVQVAPRALYSRLSRFSGGNQQKVAIAKWLMTSSRTLLMLDPTRGVDVGTKHEIYLIMRDFAIAGGAILFFSTEVEELVNLSHRVLVMYKGRIVTHLDGAKGQISESSIMHAALGHAEVQETPSVAVGGAGGRP</sequence>
<dbReference type="InterPro" id="IPR050107">
    <property type="entry name" value="ABC_carbohydrate_import_ATPase"/>
</dbReference>
<evidence type="ECO:0000256" key="4">
    <source>
        <dbReference type="ARBA" id="ARBA00022741"/>
    </source>
</evidence>
<dbReference type="KEGG" id="hadh:FRZ61_45930"/>
<dbReference type="InterPro" id="IPR003593">
    <property type="entry name" value="AAA+_ATPase"/>
</dbReference>
<evidence type="ECO:0000313" key="7">
    <source>
        <dbReference type="EMBL" id="QEX24652.1"/>
    </source>
</evidence>
<keyword evidence="3" id="KW-0677">Repeat</keyword>
<dbReference type="SUPFAM" id="SSF52540">
    <property type="entry name" value="P-loop containing nucleoside triphosphate hydrolases"/>
    <property type="match status" value="2"/>
</dbReference>
<gene>
    <name evidence="7" type="ORF">FRZ61_45930</name>
</gene>
<dbReference type="AlphaFoldDB" id="A0A5J6N3P0"/>
<dbReference type="RefSeq" id="WP_151119911.1">
    <property type="nucleotide sequence ID" value="NZ_CP042582.1"/>
</dbReference>
<dbReference type="PROSITE" id="PS00211">
    <property type="entry name" value="ABC_TRANSPORTER_1"/>
    <property type="match status" value="1"/>
</dbReference>
<evidence type="ECO:0000313" key="8">
    <source>
        <dbReference type="Proteomes" id="UP000325797"/>
    </source>
</evidence>
<feature type="domain" description="ABC transporter" evidence="6">
    <location>
        <begin position="260"/>
        <end position="505"/>
    </location>
</feature>
<dbReference type="GO" id="GO:0016887">
    <property type="term" value="F:ATP hydrolysis activity"/>
    <property type="evidence" value="ECO:0007669"/>
    <property type="project" value="InterPro"/>
</dbReference>
<dbReference type="SMART" id="SM00382">
    <property type="entry name" value="AAA"/>
    <property type="match status" value="1"/>
</dbReference>
<dbReference type="InterPro" id="IPR017871">
    <property type="entry name" value="ABC_transporter-like_CS"/>
</dbReference>
<dbReference type="PANTHER" id="PTHR43790:SF9">
    <property type="entry name" value="GALACTOFURANOSE TRANSPORTER ATP-BINDING PROTEIN YTFR"/>
    <property type="match status" value="1"/>
</dbReference>
<evidence type="ECO:0000256" key="5">
    <source>
        <dbReference type="ARBA" id="ARBA00022840"/>
    </source>
</evidence>
<name>A0A5J6N3P0_9PROT</name>
<accession>A0A5J6N3P0</accession>
<evidence type="ECO:0000259" key="6">
    <source>
        <dbReference type="PROSITE" id="PS50893"/>
    </source>
</evidence>